<keyword evidence="1" id="KW-0175">Coiled coil</keyword>
<feature type="region of interest" description="Disordered" evidence="2">
    <location>
        <begin position="247"/>
        <end position="268"/>
    </location>
</feature>
<protein>
    <submittedName>
        <fullName evidence="3">Uncharacterized protein</fullName>
    </submittedName>
</protein>
<feature type="compositionally biased region" description="Basic and acidic residues" evidence="2">
    <location>
        <begin position="158"/>
        <end position="170"/>
    </location>
</feature>
<comment type="caution">
    <text evidence="3">The sequence shown here is derived from an EMBL/GenBank/DDBJ whole genome shotgun (WGS) entry which is preliminary data.</text>
</comment>
<feature type="coiled-coil region" evidence="1">
    <location>
        <begin position="375"/>
        <end position="402"/>
    </location>
</feature>
<evidence type="ECO:0000256" key="2">
    <source>
        <dbReference type="SAM" id="MobiDB-lite"/>
    </source>
</evidence>
<dbReference type="Proteomes" id="UP000760494">
    <property type="component" value="Unassembled WGS sequence"/>
</dbReference>
<feature type="region of interest" description="Disordered" evidence="2">
    <location>
        <begin position="144"/>
        <end position="170"/>
    </location>
</feature>
<gene>
    <name evidence="3" type="ORF">C2S_4216</name>
</gene>
<proteinExistence type="predicted"/>
<sequence>MGNAASSSIKFAIPLFSQTSPDTLLETDDQFYTPRTTMPLLRTQNRGTERPPSESLRTQESLRPDQLVHKCLRQIEDHKELTQDSFNCLIELLRNGSPTGLPIQPSSTVDTKPFDYAISDFVAPLYHHKTVHWTVLCVSSQGPRKEHPGKSVVTAQHYDPDPRQHKGRHTEVGDKIRSWVEQRGSNVELKFTREAGPTIQPSDQNVTGVYTVMGALDFSARKPLRSKDSFWGGDYVKKIKAALHATQPRYPTPGRTPARRGTSISSADKWSRGVQKVWERPSCDEMDIFGNKTPIAGNRKHRRLDPAEHMAFDVNEKLEEATSSILNLGLPSVTNLKQELNERRKERGEHNEVIENKKDDLEKCQTEGASRAREHEEYKKACTELESKLKDDERRVNKWLSEFPQDLNFAIDTEKYKAPGEATWKPEKDNLVEAQSRKRKASESLDSVNQVFSELEGVIEEEVKAAYMRREFVDMQERHLEDHQALLSRFEGDEWEKQLD</sequence>
<dbReference type="AlphaFoldDB" id="A0A9Q9RDW9"/>
<organism evidence="3 4">
    <name type="scientific">Fusarium fujikuroi</name>
    <name type="common">Bakanae and foot rot disease fungus</name>
    <name type="synonym">Gibberella fujikuroi</name>
    <dbReference type="NCBI Taxonomy" id="5127"/>
    <lineage>
        <taxon>Eukaryota</taxon>
        <taxon>Fungi</taxon>
        <taxon>Dikarya</taxon>
        <taxon>Ascomycota</taxon>
        <taxon>Pezizomycotina</taxon>
        <taxon>Sordariomycetes</taxon>
        <taxon>Hypocreomycetidae</taxon>
        <taxon>Hypocreales</taxon>
        <taxon>Nectriaceae</taxon>
        <taxon>Fusarium</taxon>
        <taxon>Fusarium fujikuroi species complex</taxon>
    </lineage>
</organism>
<name>A0A9Q9RDW9_FUSFU</name>
<evidence type="ECO:0000313" key="3">
    <source>
        <dbReference type="EMBL" id="VTT60644.1"/>
    </source>
</evidence>
<dbReference type="EMBL" id="CABFJX010000046">
    <property type="protein sequence ID" value="VTT60644.1"/>
    <property type="molecule type" value="Genomic_DNA"/>
</dbReference>
<evidence type="ECO:0000313" key="4">
    <source>
        <dbReference type="Proteomes" id="UP000760494"/>
    </source>
</evidence>
<evidence type="ECO:0000256" key="1">
    <source>
        <dbReference type="SAM" id="Coils"/>
    </source>
</evidence>
<reference evidence="3" key="1">
    <citation type="submission" date="2019-05" db="EMBL/GenBank/DDBJ databases">
        <authorList>
            <person name="Piombo E."/>
        </authorList>
    </citation>
    <scope>NUCLEOTIDE SEQUENCE</scope>
    <source>
        <strain evidence="3">C2S</strain>
    </source>
</reference>
<accession>A0A9Q9RDW9</accession>